<sequence length="547" mass="61807">MTTSITEKTGSITEKRREDSEDHEVDDDDLLAQLDDNFELSGLRERRLEELRKEVSKSQEMSEDNHGRYVEVKQEKKLIQITAKAKTSVVHFFHPDFERCKTMDKKLEELSFKYFATRFLRVDVANVPWLVEKLQVKVLPCVVGFLDGVSKDRIVGFEGITGETSKEINSSALELRLKQAGLLKDEATMGAAQAHQRSVFSSGIRQGSDVAKPETTSLYKQLRIVGRSHPVGIVRFDPSRQRDPPSCSPATHLPPTIAMQLATLTYLGLACTLFISQVVCPRALPADMYCDAPGCPKRGQRAEKTLKVTGTTRTTTCGAFRGTNDCEYTPTATTRQCNACFRAVTMPFDGCSHHPDLKGRTVEWGVNGKCDELNQSPFLLRRSHREDQNLWRDPPQEAYLRSDMSCESFFRVPQSQEKSEANHGRYVEVKQEKKLIQITAKAKTSVVHFFHPDFERCKTMDKKLEELSSKYFSTRFLRVDVANVPWLVEKLQVKVLPCVVGFLDGVSKDRIVGFEGITGETSKEINSSALELRLKQAGQFFISCSWI</sequence>
<dbReference type="STRING" id="1165861.A0A0L0V309"/>
<dbReference type="SUPFAM" id="SSF52833">
    <property type="entry name" value="Thioredoxin-like"/>
    <property type="match status" value="2"/>
</dbReference>
<name>A0A0L0V309_9BASI</name>
<feature type="compositionally biased region" description="Polar residues" evidence="1">
    <location>
        <begin position="1"/>
        <end position="12"/>
    </location>
</feature>
<dbReference type="CDD" id="cd02989">
    <property type="entry name" value="Phd_like_TxnDC9"/>
    <property type="match status" value="2"/>
</dbReference>
<dbReference type="AlphaFoldDB" id="A0A0L0V309"/>
<proteinExistence type="predicted"/>
<gene>
    <name evidence="3" type="ORF">PSTG_12976</name>
</gene>
<feature type="region of interest" description="Disordered" evidence="1">
    <location>
        <begin position="1"/>
        <end position="28"/>
    </location>
</feature>
<accession>A0A0L0V309</accession>
<evidence type="ECO:0000256" key="1">
    <source>
        <dbReference type="SAM" id="MobiDB-lite"/>
    </source>
</evidence>
<dbReference type="InterPro" id="IPR036249">
    <property type="entry name" value="Thioredoxin-like_sf"/>
</dbReference>
<evidence type="ECO:0000313" key="3">
    <source>
        <dbReference type="EMBL" id="KNE93695.1"/>
    </source>
</evidence>
<feature type="domain" description="Thioredoxin" evidence="2">
    <location>
        <begin position="437"/>
        <end position="513"/>
    </location>
</feature>
<comment type="caution">
    <text evidence="3">The sequence shown here is derived from an EMBL/GenBank/DDBJ whole genome shotgun (WGS) entry which is preliminary data.</text>
</comment>
<keyword evidence="4" id="KW-1185">Reference proteome</keyword>
<dbReference type="EMBL" id="AJIL01000132">
    <property type="protein sequence ID" value="KNE93695.1"/>
    <property type="molecule type" value="Genomic_DNA"/>
</dbReference>
<dbReference type="PANTHER" id="PTHR21148">
    <property type="entry name" value="THIOREDOXIN DOMAIN-CONTAINING PROTEIN 9"/>
    <property type="match status" value="1"/>
</dbReference>
<dbReference type="InterPro" id="IPR013766">
    <property type="entry name" value="Thioredoxin_domain"/>
</dbReference>
<evidence type="ECO:0000313" key="4">
    <source>
        <dbReference type="Proteomes" id="UP000054564"/>
    </source>
</evidence>
<organism evidence="3 4">
    <name type="scientific">Puccinia striiformis f. sp. tritici PST-78</name>
    <dbReference type="NCBI Taxonomy" id="1165861"/>
    <lineage>
        <taxon>Eukaryota</taxon>
        <taxon>Fungi</taxon>
        <taxon>Dikarya</taxon>
        <taxon>Basidiomycota</taxon>
        <taxon>Pucciniomycotina</taxon>
        <taxon>Pucciniomycetes</taxon>
        <taxon>Pucciniales</taxon>
        <taxon>Pucciniaceae</taxon>
        <taxon>Puccinia</taxon>
    </lineage>
</organism>
<dbReference type="Pfam" id="PF00085">
    <property type="entry name" value="Thioredoxin"/>
    <property type="match status" value="1"/>
</dbReference>
<dbReference type="Proteomes" id="UP000054564">
    <property type="component" value="Unassembled WGS sequence"/>
</dbReference>
<evidence type="ECO:0000259" key="2">
    <source>
        <dbReference type="Pfam" id="PF00085"/>
    </source>
</evidence>
<dbReference type="OrthoDB" id="10257948at2759"/>
<reference evidence="4" key="1">
    <citation type="submission" date="2014-03" db="EMBL/GenBank/DDBJ databases">
        <title>The Genome Sequence of Puccinia striiformis f. sp. tritici PST-78.</title>
        <authorList>
            <consortium name="The Broad Institute Genome Sequencing Platform"/>
            <person name="Cuomo C."/>
            <person name="Hulbert S."/>
            <person name="Chen X."/>
            <person name="Walker B."/>
            <person name="Young S.K."/>
            <person name="Zeng Q."/>
            <person name="Gargeya S."/>
            <person name="Fitzgerald M."/>
            <person name="Haas B."/>
            <person name="Abouelleil A."/>
            <person name="Alvarado L."/>
            <person name="Arachchi H.M."/>
            <person name="Berlin A.M."/>
            <person name="Chapman S.B."/>
            <person name="Goldberg J."/>
            <person name="Griggs A."/>
            <person name="Gujja S."/>
            <person name="Hansen M."/>
            <person name="Howarth C."/>
            <person name="Imamovic A."/>
            <person name="Larimer J."/>
            <person name="McCowan C."/>
            <person name="Montmayeur A."/>
            <person name="Murphy C."/>
            <person name="Neiman D."/>
            <person name="Pearson M."/>
            <person name="Priest M."/>
            <person name="Roberts A."/>
            <person name="Saif S."/>
            <person name="Shea T."/>
            <person name="Sisk P."/>
            <person name="Sykes S."/>
            <person name="Wortman J."/>
            <person name="Nusbaum C."/>
            <person name="Birren B."/>
        </authorList>
    </citation>
    <scope>NUCLEOTIDE SEQUENCE [LARGE SCALE GENOMIC DNA]</scope>
    <source>
        <strain evidence="4">race PST-78</strain>
    </source>
</reference>
<dbReference type="Gene3D" id="3.40.30.10">
    <property type="entry name" value="Glutaredoxin"/>
    <property type="match status" value="2"/>
</dbReference>
<protein>
    <recommendedName>
        <fullName evidence="2">Thioredoxin domain-containing protein</fullName>
    </recommendedName>
</protein>